<comment type="caution">
    <text evidence="11">The sequence shown here is derived from an EMBL/GenBank/DDBJ whole genome shotgun (WGS) entry which is preliminary data.</text>
</comment>
<dbReference type="PANTHER" id="PTHR43790">
    <property type="entry name" value="CARBOHYDRATE TRANSPORT ATP-BINDING PROTEIN MG119-RELATED"/>
    <property type="match status" value="1"/>
</dbReference>
<evidence type="ECO:0000313" key="12">
    <source>
        <dbReference type="Proteomes" id="UP001620514"/>
    </source>
</evidence>
<keyword evidence="12" id="KW-1185">Reference proteome</keyword>
<dbReference type="SMART" id="SM00382">
    <property type="entry name" value="AAA"/>
    <property type="match status" value="2"/>
</dbReference>
<dbReference type="InterPro" id="IPR017871">
    <property type="entry name" value="ABC_transporter-like_CS"/>
</dbReference>
<proteinExistence type="predicted"/>
<evidence type="ECO:0000256" key="7">
    <source>
        <dbReference type="ARBA" id="ARBA00022840"/>
    </source>
</evidence>
<dbReference type="PANTHER" id="PTHR43790:SF1">
    <property type="entry name" value="XYLOSE IMPORT ATP-BINDING PROTEIN XYLG"/>
    <property type="match status" value="1"/>
</dbReference>
<dbReference type="EMBL" id="JBIYDN010000026">
    <property type="protein sequence ID" value="MFK4446465.1"/>
    <property type="molecule type" value="Genomic_DNA"/>
</dbReference>
<dbReference type="InterPro" id="IPR003593">
    <property type="entry name" value="AAA+_ATPase"/>
</dbReference>
<keyword evidence="7 11" id="KW-0067">ATP-binding</keyword>
<gene>
    <name evidence="11" type="ORF">ABH943_006497</name>
</gene>
<keyword evidence="4 11" id="KW-0762">Sugar transport</keyword>
<dbReference type="PROSITE" id="PS50893">
    <property type="entry name" value="ABC_TRANSPORTER_2"/>
    <property type="match status" value="2"/>
</dbReference>
<dbReference type="InterPro" id="IPR003439">
    <property type="entry name" value="ABC_transporter-like_ATP-bd"/>
</dbReference>
<reference evidence="11 12" key="1">
    <citation type="submission" date="2024-11" db="EMBL/GenBank/DDBJ databases">
        <title>Using genomics to understand microbial adaptation to soil warming.</title>
        <authorList>
            <person name="Deangelis K.M. PhD."/>
        </authorList>
    </citation>
    <scope>NUCLEOTIDE SEQUENCE [LARGE SCALE GENOMIC DNA]</scope>
    <source>
        <strain evidence="11 12">GAS97</strain>
    </source>
</reference>
<evidence type="ECO:0000256" key="6">
    <source>
        <dbReference type="ARBA" id="ARBA00022741"/>
    </source>
</evidence>
<keyword evidence="1" id="KW-0813">Transport</keyword>
<protein>
    <submittedName>
        <fullName evidence="11">Simple sugar transport system ATP-binding protein</fullName>
    </submittedName>
</protein>
<feature type="domain" description="ABC transporter" evidence="10">
    <location>
        <begin position="270"/>
        <end position="513"/>
    </location>
</feature>
<evidence type="ECO:0000256" key="5">
    <source>
        <dbReference type="ARBA" id="ARBA00022737"/>
    </source>
</evidence>
<evidence type="ECO:0000256" key="8">
    <source>
        <dbReference type="ARBA" id="ARBA00022967"/>
    </source>
</evidence>
<keyword evidence="3" id="KW-0997">Cell inner membrane</keyword>
<evidence type="ECO:0000256" key="1">
    <source>
        <dbReference type="ARBA" id="ARBA00022448"/>
    </source>
</evidence>
<dbReference type="SUPFAM" id="SSF52540">
    <property type="entry name" value="P-loop containing nucleoside triphosphate hydrolases"/>
    <property type="match status" value="2"/>
</dbReference>
<keyword evidence="9" id="KW-0472">Membrane</keyword>
<dbReference type="Pfam" id="PF00005">
    <property type="entry name" value="ABC_tran"/>
    <property type="match status" value="2"/>
</dbReference>
<evidence type="ECO:0000313" key="11">
    <source>
        <dbReference type="EMBL" id="MFK4446465.1"/>
    </source>
</evidence>
<evidence type="ECO:0000256" key="3">
    <source>
        <dbReference type="ARBA" id="ARBA00022519"/>
    </source>
</evidence>
<dbReference type="GO" id="GO:0005524">
    <property type="term" value="F:ATP binding"/>
    <property type="evidence" value="ECO:0007669"/>
    <property type="project" value="UniProtKB-KW"/>
</dbReference>
<dbReference type="Proteomes" id="UP001620514">
    <property type="component" value="Unassembled WGS sequence"/>
</dbReference>
<evidence type="ECO:0000256" key="4">
    <source>
        <dbReference type="ARBA" id="ARBA00022597"/>
    </source>
</evidence>
<dbReference type="CDD" id="cd03216">
    <property type="entry name" value="ABC_Carb_Monos_I"/>
    <property type="match status" value="1"/>
</dbReference>
<accession>A0ABW8MRW1</accession>
<sequence length="515" mass="56038">MSSNPSPEVREPVSDPAGFTQAMPFIRLDSVSKRYGGVQALAGVSLTLQRGEVHCLCGQNGSGKSTLIKIIAGVEQPDAGSHITIDGHLFSHLTPAISTRLGVQVIYQDLSLFPNLTVEENIAVRQHAGRWHKVNRKAIREIARDAMEHLGIALDPQIRVEELGIAQRQLVAICRAMAAQARLVVMDEPTASLTRHEVDALLALTRQLQERGVTVLFVSHRLDEVMEVAEQVTVLRDGVSQGCYPATEMNDERLTMLMTGRAYGYHPRQLDHSSAPVALSTQGLSRAGEYGDITLQVRAGEILGVTGLLGSGRTELALSLFGMTRPDRGEIRINDQAVNLASNRDAIRHGIAYLAEDRLSLGLVVEQSIGSNIIVSVLDNLTNNLGLISTRRRSEAVKHGIERLRIKTRDPDNAVSTLSGGNQQRVVLAKWLATEPRVLILDSPTVGVDIGAKDGIYEAIRELAAQGMAVIMISDEIPEVLFHSDRILVMRRGRIVSEHIAGKTSADILEEAVHG</sequence>
<dbReference type="InterPro" id="IPR027417">
    <property type="entry name" value="P-loop_NTPase"/>
</dbReference>
<evidence type="ECO:0000259" key="10">
    <source>
        <dbReference type="PROSITE" id="PS50893"/>
    </source>
</evidence>
<organism evidence="11 12">
    <name type="scientific">Caballeronia udeis</name>
    <dbReference type="NCBI Taxonomy" id="1232866"/>
    <lineage>
        <taxon>Bacteria</taxon>
        <taxon>Pseudomonadati</taxon>
        <taxon>Pseudomonadota</taxon>
        <taxon>Betaproteobacteria</taxon>
        <taxon>Burkholderiales</taxon>
        <taxon>Burkholderiaceae</taxon>
        <taxon>Caballeronia</taxon>
    </lineage>
</organism>
<keyword evidence="5" id="KW-0677">Repeat</keyword>
<name>A0ABW8MRW1_9BURK</name>
<evidence type="ECO:0000256" key="2">
    <source>
        <dbReference type="ARBA" id="ARBA00022475"/>
    </source>
</evidence>
<keyword evidence="8" id="KW-1278">Translocase</keyword>
<evidence type="ECO:0000256" key="9">
    <source>
        <dbReference type="ARBA" id="ARBA00023136"/>
    </source>
</evidence>
<keyword evidence="6" id="KW-0547">Nucleotide-binding</keyword>
<dbReference type="InterPro" id="IPR050107">
    <property type="entry name" value="ABC_carbohydrate_import_ATPase"/>
</dbReference>
<keyword evidence="2" id="KW-1003">Cell membrane</keyword>
<dbReference type="CDD" id="cd03215">
    <property type="entry name" value="ABC_Carb_Monos_II"/>
    <property type="match status" value="1"/>
</dbReference>
<feature type="domain" description="ABC transporter" evidence="10">
    <location>
        <begin position="26"/>
        <end position="262"/>
    </location>
</feature>
<dbReference type="PROSITE" id="PS00211">
    <property type="entry name" value="ABC_TRANSPORTER_1"/>
    <property type="match status" value="1"/>
</dbReference>
<dbReference type="Gene3D" id="3.40.50.300">
    <property type="entry name" value="P-loop containing nucleotide triphosphate hydrolases"/>
    <property type="match status" value="2"/>
</dbReference>